<dbReference type="GO" id="GO:0003677">
    <property type="term" value="F:DNA binding"/>
    <property type="evidence" value="ECO:0007669"/>
    <property type="project" value="InterPro"/>
</dbReference>
<dbReference type="Pfam" id="PF00717">
    <property type="entry name" value="Peptidase_S24"/>
    <property type="match status" value="1"/>
</dbReference>
<organism evidence="2 3">
    <name type="scientific">Marinilactibacillus psychrotolerans 42ea</name>
    <dbReference type="NCBI Taxonomy" id="1255609"/>
    <lineage>
        <taxon>Bacteria</taxon>
        <taxon>Bacillati</taxon>
        <taxon>Bacillota</taxon>
        <taxon>Bacilli</taxon>
        <taxon>Lactobacillales</taxon>
        <taxon>Carnobacteriaceae</taxon>
        <taxon>Marinilactibacillus</taxon>
    </lineage>
</organism>
<dbReference type="Gene3D" id="2.10.109.10">
    <property type="entry name" value="Umud Fragment, subunit A"/>
    <property type="match status" value="1"/>
</dbReference>
<dbReference type="SUPFAM" id="SSF47413">
    <property type="entry name" value="lambda repressor-like DNA-binding domains"/>
    <property type="match status" value="1"/>
</dbReference>
<dbReference type="InterPro" id="IPR015927">
    <property type="entry name" value="Peptidase_S24_S26A/B/C"/>
</dbReference>
<proteinExistence type="predicted"/>
<accession>A0A1R4KPF6</accession>
<dbReference type="PROSITE" id="PS50943">
    <property type="entry name" value="HTH_CROC1"/>
    <property type="match status" value="1"/>
</dbReference>
<gene>
    <name evidence="2" type="ORF">FM115_11625</name>
</gene>
<dbReference type="CDD" id="cd00093">
    <property type="entry name" value="HTH_XRE"/>
    <property type="match status" value="1"/>
</dbReference>
<dbReference type="AlphaFoldDB" id="A0A1R4KPF6"/>
<feature type="domain" description="HTH cro/C1-type" evidence="1">
    <location>
        <begin position="17"/>
        <end position="62"/>
    </location>
</feature>
<evidence type="ECO:0000313" key="3">
    <source>
        <dbReference type="Proteomes" id="UP000195611"/>
    </source>
</evidence>
<dbReference type="InterPro" id="IPR036286">
    <property type="entry name" value="LexA/Signal_pep-like_sf"/>
</dbReference>
<name>A0A1R4KPF6_9LACT</name>
<dbReference type="EMBL" id="FUKW01000173">
    <property type="protein sequence ID" value="SJN46170.1"/>
    <property type="molecule type" value="Genomic_DNA"/>
</dbReference>
<dbReference type="Proteomes" id="UP000195611">
    <property type="component" value="Unassembled WGS sequence"/>
</dbReference>
<dbReference type="Gene3D" id="1.10.260.40">
    <property type="entry name" value="lambda repressor-like DNA-binding domains"/>
    <property type="match status" value="1"/>
</dbReference>
<dbReference type="RefSeq" id="WP_087060428.1">
    <property type="nucleotide sequence ID" value="NZ_FUKW01000173.1"/>
</dbReference>
<protein>
    <submittedName>
        <fullName evidence="2">Phage repressor</fullName>
    </submittedName>
</protein>
<dbReference type="SUPFAM" id="SSF51306">
    <property type="entry name" value="LexA/Signal peptidase"/>
    <property type="match status" value="1"/>
</dbReference>
<evidence type="ECO:0000313" key="2">
    <source>
        <dbReference type="EMBL" id="SJN46170.1"/>
    </source>
</evidence>
<sequence length="209" mass="23923">MNREEKLKTMILKRFGTVKEFSRAVGLPYTTIRSILERGIFNAKLENVIKICKGLGISSEELIDQKDFVMEGSSAFYSDYTHSKSTSLFDDLNDLSEIDKVELPDLILGRYAGTEDIIFSRMSERSMDKLIPLNSLIGIKPVELADLNNEDIVVYRHQTERSIKHVYKIENKLILKPASHDPKFIDSVFDMTDTELNILGKIVLYIVEK</sequence>
<evidence type="ECO:0000259" key="1">
    <source>
        <dbReference type="PROSITE" id="PS50943"/>
    </source>
</evidence>
<dbReference type="InterPro" id="IPR010982">
    <property type="entry name" value="Lambda_DNA-bd_dom_sf"/>
</dbReference>
<reference evidence="2 3" key="1">
    <citation type="submission" date="2017-02" db="EMBL/GenBank/DDBJ databases">
        <authorList>
            <person name="Peterson S.W."/>
        </authorList>
    </citation>
    <scope>NUCLEOTIDE SEQUENCE [LARGE SCALE GENOMIC DNA]</scope>
    <source>
        <strain evidence="2 3">42ea</strain>
    </source>
</reference>
<dbReference type="InterPro" id="IPR001387">
    <property type="entry name" value="Cro/C1-type_HTH"/>
</dbReference>